<gene>
    <name evidence="3" type="ORF">OGZ51_11640</name>
</gene>
<dbReference type="AlphaFoldDB" id="A0A9X4NU61"/>
<dbReference type="InterPro" id="IPR028939">
    <property type="entry name" value="P5C_Rdtase_cat_N"/>
</dbReference>
<keyword evidence="1" id="KW-0560">Oxidoreductase</keyword>
<dbReference type="Pfam" id="PF03807">
    <property type="entry name" value="F420_oxidored"/>
    <property type="match status" value="1"/>
</dbReference>
<dbReference type="InterPro" id="IPR051267">
    <property type="entry name" value="STEAP_metalloreductase"/>
</dbReference>
<dbReference type="SUPFAM" id="SSF51735">
    <property type="entry name" value="NAD(P)-binding Rossmann-fold domains"/>
    <property type="match status" value="1"/>
</dbReference>
<dbReference type="Proteomes" id="UP001152614">
    <property type="component" value="Unassembled WGS sequence"/>
</dbReference>
<dbReference type="RefSeq" id="WP_278229282.1">
    <property type="nucleotide sequence ID" value="NZ_JAOWLY010000013.1"/>
</dbReference>
<evidence type="ECO:0000259" key="2">
    <source>
        <dbReference type="Pfam" id="PF03807"/>
    </source>
</evidence>
<name>A0A9X4NU61_9LACT</name>
<reference evidence="3" key="2">
    <citation type="journal article" date="2023" name="Food Microbiol.">
        <title>Evaluation of the fermentation potential of lactic acid bacteria isolated from herbs, fruits and vegetables as starter cultures in nut-based milk alternatives.</title>
        <authorList>
            <person name="Huang W."/>
            <person name="Dong A."/>
            <person name="Pham H.T."/>
            <person name="Zhou C."/>
            <person name="Huo Z."/>
            <person name="Watjen A.P."/>
            <person name="Prakash S."/>
            <person name="Bang-Berthelsen C.H."/>
            <person name="Turner M.S."/>
        </authorList>
    </citation>
    <scope>NUCLEOTIDE SEQUENCE</scope>
    <source>
        <strain evidence="3">3</strain>
    </source>
</reference>
<dbReference type="GO" id="GO:0016491">
    <property type="term" value="F:oxidoreductase activity"/>
    <property type="evidence" value="ECO:0007669"/>
    <property type="project" value="UniProtKB-KW"/>
</dbReference>
<evidence type="ECO:0000256" key="1">
    <source>
        <dbReference type="ARBA" id="ARBA00023002"/>
    </source>
</evidence>
<sequence length="199" mass="21260">MKIAIIGTGAVGTALGKSFTEKNHDVIYGSRNSTDEKNIMSHSEAVLDSDLIITAIPGTEVISTLENIGNEKLENKIILDVSNAFTPEFALAYPNDSVASQIQDSFPKSKVVKSLNTMNVSVMTNPDSVKPQSTVFLSGNDNESKKIVKGLLADLGWKSESMFDLGDINTAAGPEHYGLLFFGLFAALGTPSFNIAVSK</sequence>
<dbReference type="EMBL" id="JAOWLY010000013">
    <property type="protein sequence ID" value="MDG4984796.1"/>
    <property type="molecule type" value="Genomic_DNA"/>
</dbReference>
<evidence type="ECO:0000313" key="4">
    <source>
        <dbReference type="Proteomes" id="UP001152614"/>
    </source>
</evidence>
<evidence type="ECO:0000313" key="3">
    <source>
        <dbReference type="EMBL" id="MDG4984796.1"/>
    </source>
</evidence>
<dbReference type="Gene3D" id="3.40.50.720">
    <property type="entry name" value="NAD(P)-binding Rossmann-like Domain"/>
    <property type="match status" value="1"/>
</dbReference>
<dbReference type="PANTHER" id="PTHR14239">
    <property type="entry name" value="DUDULIN-RELATED"/>
    <property type="match status" value="1"/>
</dbReference>
<feature type="domain" description="Pyrroline-5-carboxylate reductase catalytic N-terminal" evidence="2">
    <location>
        <begin position="2"/>
        <end position="83"/>
    </location>
</feature>
<protein>
    <submittedName>
        <fullName evidence="3">NAD(P)-binding domain-containing protein</fullName>
    </submittedName>
</protein>
<accession>A0A9X4NU61</accession>
<comment type="caution">
    <text evidence="3">The sequence shown here is derived from an EMBL/GenBank/DDBJ whole genome shotgun (WGS) entry which is preliminary data.</text>
</comment>
<dbReference type="InterPro" id="IPR036291">
    <property type="entry name" value="NAD(P)-bd_dom_sf"/>
</dbReference>
<proteinExistence type="predicted"/>
<organism evidence="3 4">
    <name type="scientific">Lactococcus lactis</name>
    <dbReference type="NCBI Taxonomy" id="1358"/>
    <lineage>
        <taxon>Bacteria</taxon>
        <taxon>Bacillati</taxon>
        <taxon>Bacillota</taxon>
        <taxon>Bacilli</taxon>
        <taxon>Lactobacillales</taxon>
        <taxon>Streptococcaceae</taxon>
        <taxon>Lactococcus</taxon>
    </lineage>
</organism>
<reference evidence="3" key="1">
    <citation type="submission" date="2022-10" db="EMBL/GenBank/DDBJ databases">
        <authorList>
            <person name="Turner M.S."/>
            <person name="Huang W."/>
        </authorList>
    </citation>
    <scope>NUCLEOTIDE SEQUENCE</scope>
    <source>
        <strain evidence="3">3</strain>
    </source>
</reference>